<gene>
    <name evidence="2" type="ORF">CGI_10027068</name>
</gene>
<dbReference type="SUPFAM" id="SSF159034">
    <property type="entry name" value="Mib/herc2 domain-like"/>
    <property type="match status" value="2"/>
</dbReference>
<dbReference type="EMBL" id="JH818091">
    <property type="protein sequence ID" value="EKC36878.1"/>
    <property type="molecule type" value="Genomic_DNA"/>
</dbReference>
<name>K1QT87_MAGGI</name>
<proteinExistence type="predicted"/>
<dbReference type="GO" id="GO:0046872">
    <property type="term" value="F:metal ion binding"/>
    <property type="evidence" value="ECO:0007669"/>
    <property type="project" value="InterPro"/>
</dbReference>
<protein>
    <submittedName>
        <fullName evidence="2">E3 ubiquitin-protein ligase mib1</fullName>
    </submittedName>
</protein>
<dbReference type="GO" id="GO:0016567">
    <property type="term" value="P:protein ubiquitination"/>
    <property type="evidence" value="ECO:0007669"/>
    <property type="project" value="InterPro"/>
</dbReference>
<organism evidence="2">
    <name type="scientific">Magallana gigas</name>
    <name type="common">Pacific oyster</name>
    <name type="synonym">Crassostrea gigas</name>
    <dbReference type="NCBI Taxonomy" id="29159"/>
    <lineage>
        <taxon>Eukaryota</taxon>
        <taxon>Metazoa</taxon>
        <taxon>Spiralia</taxon>
        <taxon>Lophotrochozoa</taxon>
        <taxon>Mollusca</taxon>
        <taxon>Bivalvia</taxon>
        <taxon>Autobranchia</taxon>
        <taxon>Pteriomorphia</taxon>
        <taxon>Ostreida</taxon>
        <taxon>Ostreoidea</taxon>
        <taxon>Ostreidae</taxon>
        <taxon>Magallana</taxon>
    </lineage>
</organism>
<dbReference type="InterPro" id="IPR004170">
    <property type="entry name" value="WWE_dom"/>
</dbReference>
<evidence type="ECO:0000313" key="2">
    <source>
        <dbReference type="EMBL" id="EKC36878.1"/>
    </source>
</evidence>
<evidence type="ECO:0000256" key="1">
    <source>
        <dbReference type="SAM" id="MobiDB-lite"/>
    </source>
</evidence>
<accession>K1QT87</accession>
<dbReference type="InterPro" id="IPR037252">
    <property type="entry name" value="Mib_Herc2_sf"/>
</dbReference>
<dbReference type="GO" id="GO:0004842">
    <property type="term" value="F:ubiquitin-protein transferase activity"/>
    <property type="evidence" value="ECO:0007669"/>
    <property type="project" value="InterPro"/>
</dbReference>
<sequence length="369" mass="41740">MVKNDVVCEGPSQLMKALELAIEVLFTVIAFRQVIASEVIGNIPTTGYSVDDVKAAVEALEGSRNITEKDVDDIYEILTHRHMYQINSYSRDTIETDLHSEGNPKLPPIGTRVRRAPNWPYNGQDSNTCGTIVGHNHRDLNLSIEWDTGMIFPYHFDTDGDLGRSNVVVCDEPRILLQKEEIAVGCLVQRGPDWKWFDQDGGEDNVGSVYRVEDDKTVHVRWPNGIGISFSKEGRNSTLTITIGIGRGMVETGDSVIKASENVLEMNDSSDEARRESRAIEYKDEASGGGEDTDLNNEDNNCLWQWKNQQGNWVYYPKSENDKIQKAHEKNSRGTILVRVNGDLYRVVLSKMIQINISSREWQEIRHLR</sequence>
<dbReference type="InterPro" id="IPR037197">
    <property type="entry name" value="WWE_dom_sf"/>
</dbReference>
<dbReference type="PROSITE" id="PS51416">
    <property type="entry name" value="MIB_HERC2"/>
    <property type="match status" value="1"/>
</dbReference>
<dbReference type="PROSITE" id="PS50918">
    <property type="entry name" value="WWE"/>
    <property type="match status" value="1"/>
</dbReference>
<dbReference type="SUPFAM" id="SSF117839">
    <property type="entry name" value="WWE domain"/>
    <property type="match status" value="1"/>
</dbReference>
<dbReference type="Pfam" id="PF06701">
    <property type="entry name" value="MIB_HERC2"/>
    <property type="match status" value="1"/>
</dbReference>
<dbReference type="HOGENOM" id="CLU_750618_0_0_1"/>
<dbReference type="InParanoid" id="K1QT87"/>
<reference evidence="2" key="1">
    <citation type="journal article" date="2012" name="Nature">
        <title>The oyster genome reveals stress adaptation and complexity of shell formation.</title>
        <authorList>
            <person name="Zhang G."/>
            <person name="Fang X."/>
            <person name="Guo X."/>
            <person name="Li L."/>
            <person name="Luo R."/>
            <person name="Xu F."/>
            <person name="Yang P."/>
            <person name="Zhang L."/>
            <person name="Wang X."/>
            <person name="Qi H."/>
            <person name="Xiong Z."/>
            <person name="Que H."/>
            <person name="Xie Y."/>
            <person name="Holland P.W."/>
            <person name="Paps J."/>
            <person name="Zhu Y."/>
            <person name="Wu F."/>
            <person name="Chen Y."/>
            <person name="Wang J."/>
            <person name="Peng C."/>
            <person name="Meng J."/>
            <person name="Yang L."/>
            <person name="Liu J."/>
            <person name="Wen B."/>
            <person name="Zhang N."/>
            <person name="Huang Z."/>
            <person name="Zhu Q."/>
            <person name="Feng Y."/>
            <person name="Mount A."/>
            <person name="Hedgecock D."/>
            <person name="Xu Z."/>
            <person name="Liu Y."/>
            <person name="Domazet-Loso T."/>
            <person name="Du Y."/>
            <person name="Sun X."/>
            <person name="Zhang S."/>
            <person name="Liu B."/>
            <person name="Cheng P."/>
            <person name="Jiang X."/>
            <person name="Li J."/>
            <person name="Fan D."/>
            <person name="Wang W."/>
            <person name="Fu W."/>
            <person name="Wang T."/>
            <person name="Wang B."/>
            <person name="Zhang J."/>
            <person name="Peng Z."/>
            <person name="Li Y."/>
            <person name="Li N."/>
            <person name="Wang J."/>
            <person name="Chen M."/>
            <person name="He Y."/>
            <person name="Tan F."/>
            <person name="Song X."/>
            <person name="Zheng Q."/>
            <person name="Huang R."/>
            <person name="Yang H."/>
            <person name="Du X."/>
            <person name="Chen L."/>
            <person name="Yang M."/>
            <person name="Gaffney P.M."/>
            <person name="Wang S."/>
            <person name="Luo L."/>
            <person name="She Z."/>
            <person name="Ming Y."/>
            <person name="Huang W."/>
            <person name="Zhang S."/>
            <person name="Huang B."/>
            <person name="Zhang Y."/>
            <person name="Qu T."/>
            <person name="Ni P."/>
            <person name="Miao G."/>
            <person name="Wang J."/>
            <person name="Wang Q."/>
            <person name="Steinberg C.E."/>
            <person name="Wang H."/>
            <person name="Li N."/>
            <person name="Qian L."/>
            <person name="Zhang G."/>
            <person name="Li Y."/>
            <person name="Yang H."/>
            <person name="Liu X."/>
            <person name="Wang J."/>
            <person name="Yin Y."/>
            <person name="Wang J."/>
        </authorList>
    </citation>
    <scope>NUCLEOTIDE SEQUENCE [LARGE SCALE GENOMIC DNA]</scope>
    <source>
        <strain evidence="2">05x7-T-G4-1.051#20</strain>
    </source>
</reference>
<dbReference type="InterPro" id="IPR010606">
    <property type="entry name" value="Mib_Herc2"/>
</dbReference>
<feature type="region of interest" description="Disordered" evidence="1">
    <location>
        <begin position="267"/>
        <end position="297"/>
    </location>
</feature>
<dbReference type="AlphaFoldDB" id="K1QT87"/>
<dbReference type="Gene3D" id="2.30.30.40">
    <property type="entry name" value="SH3 Domains"/>
    <property type="match status" value="2"/>
</dbReference>
<feature type="compositionally biased region" description="Basic and acidic residues" evidence="1">
    <location>
        <begin position="271"/>
        <end position="286"/>
    </location>
</feature>
<dbReference type="Gene3D" id="3.30.720.50">
    <property type="match status" value="1"/>
</dbReference>
<dbReference type="Pfam" id="PF02825">
    <property type="entry name" value="WWE"/>
    <property type="match status" value="1"/>
</dbReference>